<dbReference type="GO" id="GO:0016705">
    <property type="term" value="F:oxidoreductase activity, acting on paired donors, with incorporation or reduction of molecular oxygen"/>
    <property type="evidence" value="ECO:0007669"/>
    <property type="project" value="InterPro"/>
</dbReference>
<gene>
    <name evidence="2" type="ORF">NCTC10783_05251</name>
</gene>
<dbReference type="PANTHER" id="PTHR24305:SF166">
    <property type="entry name" value="CYTOCHROME P450 12A4, MITOCHONDRIAL-RELATED"/>
    <property type="match status" value="1"/>
</dbReference>
<reference evidence="2 3" key="1">
    <citation type="submission" date="2018-12" db="EMBL/GenBank/DDBJ databases">
        <authorList>
            <consortium name="Pathogen Informatics"/>
        </authorList>
    </citation>
    <scope>NUCLEOTIDE SEQUENCE [LARGE SCALE GENOMIC DNA]</scope>
    <source>
        <strain evidence="2 3">NCTC10783</strain>
    </source>
</reference>
<accession>A0A3S4RRJ4</accession>
<name>A0A3S4RRJ4_PSEFL</name>
<sequence length="476" mass="53358">MNSKENSAPFPGLIAHHSGSCPATGHAEAFHHATVCQGLDASTYFARSGIAELAENNEGLCTFWLGDDLALYQTTNAPLVDDEDLAPSINANAELFGSFLGSLPAQDERRKAKRAVVERVLGSNRFVTSLDPHVREMAQHYLREVAGRSLPLQDFCLHMVARIDSGLPGVLDFHQKPLTHYLQSTEYGVIARDFFEIASEVISKMNPESIENADMIVEMTRDMLDSNYESIVRAPPTNMILAQFDCFSRPFTRETIRTLDAASLKELGTIIVATYDTTALSLLWTLTYLEDNPAEKERLLGVVDNPEQALDEAYLLVLEAIRLGGSNPTALWRRTNRPIRIRHRGTEVTIPANTMLWLDRRRANRDASLFPHAERFDTDNIRQLIRNQTSHGQAVSLLARNRYEINSFNMVNTHRSPRKCPGRLFSVREQALILTELYRLYKVCVTEADSTLAPHSSMPRPRRSGNIILTARAAAL</sequence>
<dbReference type="AlphaFoldDB" id="A0A3S4RRJ4"/>
<dbReference type="GO" id="GO:0004497">
    <property type="term" value="F:monooxygenase activity"/>
    <property type="evidence" value="ECO:0007669"/>
    <property type="project" value="InterPro"/>
</dbReference>
<dbReference type="PANTHER" id="PTHR24305">
    <property type="entry name" value="CYTOCHROME P450"/>
    <property type="match status" value="1"/>
</dbReference>
<evidence type="ECO:0000256" key="1">
    <source>
        <dbReference type="ARBA" id="ARBA00010617"/>
    </source>
</evidence>
<dbReference type="Pfam" id="PF00067">
    <property type="entry name" value="p450"/>
    <property type="match status" value="1"/>
</dbReference>
<dbReference type="InterPro" id="IPR050121">
    <property type="entry name" value="Cytochrome_P450_monoxygenase"/>
</dbReference>
<comment type="similarity">
    <text evidence="1">Belongs to the cytochrome P450 family.</text>
</comment>
<dbReference type="GO" id="GO:0005506">
    <property type="term" value="F:iron ion binding"/>
    <property type="evidence" value="ECO:0007669"/>
    <property type="project" value="InterPro"/>
</dbReference>
<dbReference type="Gene3D" id="1.10.630.10">
    <property type="entry name" value="Cytochrome P450"/>
    <property type="match status" value="1"/>
</dbReference>
<dbReference type="SUPFAM" id="SSF48264">
    <property type="entry name" value="Cytochrome P450"/>
    <property type="match status" value="1"/>
</dbReference>
<protein>
    <submittedName>
        <fullName evidence="2">Cytochrome P450</fullName>
    </submittedName>
</protein>
<dbReference type="EMBL" id="LR134300">
    <property type="protein sequence ID" value="VEE49306.1"/>
    <property type="molecule type" value="Genomic_DNA"/>
</dbReference>
<dbReference type="InterPro" id="IPR001128">
    <property type="entry name" value="Cyt_P450"/>
</dbReference>
<organism evidence="2 3">
    <name type="scientific">Pseudomonas fluorescens</name>
    <dbReference type="NCBI Taxonomy" id="294"/>
    <lineage>
        <taxon>Bacteria</taxon>
        <taxon>Pseudomonadati</taxon>
        <taxon>Pseudomonadota</taxon>
        <taxon>Gammaproteobacteria</taxon>
        <taxon>Pseudomonadales</taxon>
        <taxon>Pseudomonadaceae</taxon>
        <taxon>Pseudomonas</taxon>
    </lineage>
</organism>
<dbReference type="InterPro" id="IPR036396">
    <property type="entry name" value="Cyt_P450_sf"/>
</dbReference>
<dbReference type="Proteomes" id="UP000278078">
    <property type="component" value="Chromosome"/>
</dbReference>
<evidence type="ECO:0000313" key="3">
    <source>
        <dbReference type="Proteomes" id="UP000278078"/>
    </source>
</evidence>
<proteinExistence type="inferred from homology"/>
<dbReference type="GO" id="GO:0020037">
    <property type="term" value="F:heme binding"/>
    <property type="evidence" value="ECO:0007669"/>
    <property type="project" value="InterPro"/>
</dbReference>
<evidence type="ECO:0000313" key="2">
    <source>
        <dbReference type="EMBL" id="VEE49306.1"/>
    </source>
</evidence>